<dbReference type="EMBL" id="BAAAUG010000118">
    <property type="protein sequence ID" value="GAA3128824.1"/>
    <property type="molecule type" value="Genomic_DNA"/>
</dbReference>
<gene>
    <name evidence="1" type="ORF">GCM10010449_57540</name>
</gene>
<organism evidence="1 2">
    <name type="scientific">Streptomyces rectiviolaceus</name>
    <dbReference type="NCBI Taxonomy" id="332591"/>
    <lineage>
        <taxon>Bacteria</taxon>
        <taxon>Bacillati</taxon>
        <taxon>Actinomycetota</taxon>
        <taxon>Actinomycetes</taxon>
        <taxon>Kitasatosporales</taxon>
        <taxon>Streptomycetaceae</taxon>
        <taxon>Streptomyces</taxon>
    </lineage>
</organism>
<dbReference type="Proteomes" id="UP001501637">
    <property type="component" value="Unassembled WGS sequence"/>
</dbReference>
<sequence>MSQAVQANRLERPSVWRPQVGHCSVVKYASLNTVPPMSTAIAPGDQCGFAESGGHRVLLAQPAHQQGGLCVGTGGSCSCMGELTSMPMAARSTLIQRGNVAPDAEAPDAWLVCRTQDAGRR</sequence>
<proteinExistence type="predicted"/>
<protein>
    <submittedName>
        <fullName evidence="1">Uncharacterized protein</fullName>
    </submittedName>
</protein>
<reference evidence="2" key="1">
    <citation type="journal article" date="2019" name="Int. J. Syst. Evol. Microbiol.">
        <title>The Global Catalogue of Microorganisms (GCM) 10K type strain sequencing project: providing services to taxonomists for standard genome sequencing and annotation.</title>
        <authorList>
            <consortium name="The Broad Institute Genomics Platform"/>
            <consortium name="The Broad Institute Genome Sequencing Center for Infectious Disease"/>
            <person name="Wu L."/>
            <person name="Ma J."/>
        </authorList>
    </citation>
    <scope>NUCLEOTIDE SEQUENCE [LARGE SCALE GENOMIC DNA]</scope>
    <source>
        <strain evidence="2">JCM 9092</strain>
    </source>
</reference>
<evidence type="ECO:0000313" key="1">
    <source>
        <dbReference type="EMBL" id="GAA3128824.1"/>
    </source>
</evidence>
<keyword evidence="2" id="KW-1185">Reference proteome</keyword>
<evidence type="ECO:0000313" key="2">
    <source>
        <dbReference type="Proteomes" id="UP001501637"/>
    </source>
</evidence>
<comment type="caution">
    <text evidence="1">The sequence shown here is derived from an EMBL/GenBank/DDBJ whole genome shotgun (WGS) entry which is preliminary data.</text>
</comment>
<name>A0ABP6MX34_9ACTN</name>
<accession>A0ABP6MX34</accession>